<dbReference type="InterPro" id="IPR002933">
    <property type="entry name" value="Peptidase_M20"/>
</dbReference>
<dbReference type="SUPFAM" id="SSF55031">
    <property type="entry name" value="Bacterial exopeptidase dimerisation domain"/>
    <property type="match status" value="1"/>
</dbReference>
<keyword evidence="2" id="KW-0862">Zinc</keyword>
<dbReference type="RefSeq" id="WP_249303381.1">
    <property type="nucleotide sequence ID" value="NZ_CP060634.1"/>
</dbReference>
<name>A0A7G9G5D0_9FIRM</name>
<feature type="domain" description="Peptidase M20 dimerisation" evidence="3">
    <location>
        <begin position="178"/>
        <end position="268"/>
    </location>
</feature>
<dbReference type="PANTHER" id="PTHR42994:SF2">
    <property type="entry name" value="PEPTIDASE"/>
    <property type="match status" value="1"/>
</dbReference>
<organism evidence="4 5">
    <name type="scientific">Qiania dongpingensis</name>
    <dbReference type="NCBI Taxonomy" id="2763669"/>
    <lineage>
        <taxon>Bacteria</taxon>
        <taxon>Bacillati</taxon>
        <taxon>Bacillota</taxon>
        <taxon>Clostridia</taxon>
        <taxon>Lachnospirales</taxon>
        <taxon>Lachnospiraceae</taxon>
        <taxon>Qiania</taxon>
    </lineage>
</organism>
<keyword evidence="4" id="KW-0378">Hydrolase</keyword>
<evidence type="ECO:0000313" key="4">
    <source>
        <dbReference type="EMBL" id="QNM06012.1"/>
    </source>
</evidence>
<gene>
    <name evidence="4" type="ORF">H9Q78_02260</name>
</gene>
<dbReference type="InterPro" id="IPR011650">
    <property type="entry name" value="Peptidase_M20_dimer"/>
</dbReference>
<dbReference type="Pfam" id="PF07687">
    <property type="entry name" value="M20_dimer"/>
    <property type="match status" value="1"/>
</dbReference>
<evidence type="ECO:0000256" key="2">
    <source>
        <dbReference type="ARBA" id="ARBA00022833"/>
    </source>
</evidence>
<dbReference type="GO" id="GO:0016787">
    <property type="term" value="F:hydrolase activity"/>
    <property type="evidence" value="ECO:0007669"/>
    <property type="project" value="UniProtKB-KW"/>
</dbReference>
<dbReference type="Pfam" id="PF01546">
    <property type="entry name" value="Peptidase_M20"/>
    <property type="match status" value="1"/>
</dbReference>
<comment type="cofactor">
    <cofactor evidence="1">
        <name>Zn(2+)</name>
        <dbReference type="ChEBI" id="CHEBI:29105"/>
    </cofactor>
</comment>
<dbReference type="SUPFAM" id="SSF53187">
    <property type="entry name" value="Zn-dependent exopeptidases"/>
    <property type="match status" value="1"/>
</dbReference>
<sequence length="371" mass="40348">MEQIITEFLELVKLGGASRDERAVADYMAEKLEALGCTVTEDDAGKKTGGNTGNLIARLPGELPGCLMLSAHMDRVSNGYHIKPSITEEGEIVSDGTTILGADNVSGLVVILDALRRLKNSGKKHSELEIVLSICEEDGILGARLLDPSLLKSDMCFIFDSTGPLGQVDTKRPYKAMIDIEVIGKRSHGGSPEKGINAIKAACNMLAGIREGRLDEETTSNLGVFHGGPKEPGTVCNYVQVRCEARSVQKQKLMDYLAYFEDYCKEHIKGSGAELKFRYEIQHGNYCYTEEDEIVRIAVGELKAMDIEPKLSLTMEGCDGNIYCAHGIPCISFGMGNANAHSLNEKADVQELVRSGELAERLVLAYSAEHA</sequence>
<reference evidence="4 5" key="1">
    <citation type="submission" date="2020-08" db="EMBL/GenBank/DDBJ databases">
        <authorList>
            <person name="Liu C."/>
            <person name="Sun Q."/>
        </authorList>
    </citation>
    <scope>NUCLEOTIDE SEQUENCE [LARGE SCALE GENOMIC DNA]</scope>
    <source>
        <strain evidence="4 5">NSJ-38</strain>
    </source>
</reference>
<proteinExistence type="predicted"/>
<dbReference type="PANTHER" id="PTHR42994">
    <property type="entry name" value="PEPTIDASE T"/>
    <property type="match status" value="1"/>
</dbReference>
<evidence type="ECO:0000313" key="5">
    <source>
        <dbReference type="Proteomes" id="UP000515823"/>
    </source>
</evidence>
<dbReference type="AlphaFoldDB" id="A0A7G9G5D0"/>
<evidence type="ECO:0000256" key="1">
    <source>
        <dbReference type="ARBA" id="ARBA00001947"/>
    </source>
</evidence>
<dbReference type="KEGG" id="qdo:H9Q78_02260"/>
<dbReference type="EMBL" id="CP060634">
    <property type="protein sequence ID" value="QNM06012.1"/>
    <property type="molecule type" value="Genomic_DNA"/>
</dbReference>
<evidence type="ECO:0000259" key="3">
    <source>
        <dbReference type="Pfam" id="PF07687"/>
    </source>
</evidence>
<dbReference type="InterPro" id="IPR036264">
    <property type="entry name" value="Bact_exopeptidase_dim_dom"/>
</dbReference>
<accession>A0A7G9G5D0</accession>
<dbReference type="Proteomes" id="UP000515823">
    <property type="component" value="Chromosome"/>
</dbReference>
<keyword evidence="5" id="KW-1185">Reference proteome</keyword>
<dbReference type="Gene3D" id="3.30.70.360">
    <property type="match status" value="1"/>
</dbReference>
<protein>
    <submittedName>
        <fullName evidence="4">M20/M25/M40 family metallo-hydrolase</fullName>
    </submittedName>
</protein>
<dbReference type="Gene3D" id="3.40.630.10">
    <property type="entry name" value="Zn peptidases"/>
    <property type="match status" value="1"/>
</dbReference>